<feature type="site" description="Transition state stabilizer" evidence="10">
    <location>
        <position position="83"/>
    </location>
</feature>
<evidence type="ECO:0000256" key="10">
    <source>
        <dbReference type="PROSITE-ProRule" id="PRU01393"/>
    </source>
</evidence>
<evidence type="ECO:0000256" key="5">
    <source>
        <dbReference type="ARBA" id="ARBA00022801"/>
    </source>
</evidence>
<evidence type="ECO:0000256" key="2">
    <source>
        <dbReference type="ARBA" id="ARBA00009326"/>
    </source>
</evidence>
<dbReference type="PROSITE" id="PS52048">
    <property type="entry name" value="UCH_DOMAIN"/>
    <property type="match status" value="1"/>
</dbReference>
<dbReference type="SUPFAM" id="SSF54001">
    <property type="entry name" value="Cysteine proteinases"/>
    <property type="match status" value="1"/>
</dbReference>
<keyword evidence="6 7" id="KW-0788">Thiol protease</keyword>
<dbReference type="Proteomes" id="UP000774326">
    <property type="component" value="Unassembled WGS sequence"/>
</dbReference>
<evidence type="ECO:0000256" key="1">
    <source>
        <dbReference type="ARBA" id="ARBA00000707"/>
    </source>
</evidence>
<keyword evidence="3 7" id="KW-0645">Protease</keyword>
<organism evidence="13 14">
    <name type="scientific">Wickerhamomyces pijperi</name>
    <name type="common">Yeast</name>
    <name type="synonym">Pichia pijperi</name>
    <dbReference type="NCBI Taxonomy" id="599730"/>
    <lineage>
        <taxon>Eukaryota</taxon>
        <taxon>Fungi</taxon>
        <taxon>Dikarya</taxon>
        <taxon>Ascomycota</taxon>
        <taxon>Saccharomycotina</taxon>
        <taxon>Saccharomycetes</taxon>
        <taxon>Phaffomycetales</taxon>
        <taxon>Wickerhamomycetaceae</taxon>
        <taxon>Wickerhamomyces</taxon>
    </lineage>
</organism>
<name>A0A9P8Q5G7_WICPI</name>
<keyword evidence="5 7" id="KW-0378">Hydrolase</keyword>
<evidence type="ECO:0000256" key="9">
    <source>
        <dbReference type="PIRSR" id="PIRSR038120-2"/>
    </source>
</evidence>
<comment type="catalytic activity">
    <reaction evidence="1 7 10 11">
        <text>Thiol-dependent hydrolysis of ester, thioester, amide, peptide and isopeptide bonds formed by the C-terminal Gly of ubiquitin (a 76-residue protein attached to proteins as an intracellular targeting signal).</text>
        <dbReference type="EC" id="3.4.19.12"/>
    </reaction>
</comment>
<dbReference type="Pfam" id="PF18031">
    <property type="entry name" value="UCH_C"/>
    <property type="match status" value="1"/>
</dbReference>
<comment type="caution">
    <text evidence="13">The sequence shown here is derived from an EMBL/GenBank/DDBJ whole genome shotgun (WGS) entry which is preliminary data.</text>
</comment>
<feature type="active site" description="Proton donor" evidence="8 10">
    <location>
        <position position="168"/>
    </location>
</feature>
<reference evidence="13" key="2">
    <citation type="submission" date="2021-01" db="EMBL/GenBank/DDBJ databases">
        <authorList>
            <person name="Schikora-Tamarit M.A."/>
        </authorList>
    </citation>
    <scope>NUCLEOTIDE SEQUENCE</scope>
    <source>
        <strain evidence="13">CBS2887</strain>
    </source>
</reference>
<dbReference type="OrthoDB" id="1924260at2759"/>
<dbReference type="AlphaFoldDB" id="A0A9P8Q5G7"/>
<feature type="domain" description="UCH catalytic" evidence="12">
    <location>
        <begin position="5"/>
        <end position="229"/>
    </location>
</feature>
<dbReference type="PANTHER" id="PTHR10589">
    <property type="entry name" value="UBIQUITIN CARBOXYL-TERMINAL HYDROLASE"/>
    <property type="match status" value="1"/>
</dbReference>
<feature type="site" description="Important for enzyme activity" evidence="9 10">
    <location>
        <position position="183"/>
    </location>
</feature>
<evidence type="ECO:0000256" key="3">
    <source>
        <dbReference type="ARBA" id="ARBA00022670"/>
    </source>
</evidence>
<evidence type="ECO:0000313" key="14">
    <source>
        <dbReference type="Proteomes" id="UP000774326"/>
    </source>
</evidence>
<dbReference type="PRINTS" id="PR00707">
    <property type="entry name" value="UBCTHYDRLASE"/>
</dbReference>
<dbReference type="InterPro" id="IPR001578">
    <property type="entry name" value="Peptidase_C12_UCH"/>
</dbReference>
<evidence type="ECO:0000256" key="7">
    <source>
        <dbReference type="PIRNR" id="PIRNR038120"/>
    </source>
</evidence>
<evidence type="ECO:0000313" key="13">
    <source>
        <dbReference type="EMBL" id="KAH3683159.1"/>
    </source>
</evidence>
<reference evidence="13" key="1">
    <citation type="journal article" date="2021" name="Open Biol.">
        <title>Shared evolutionary footprints suggest mitochondrial oxidative damage underlies multiple complex I losses in fungi.</title>
        <authorList>
            <person name="Schikora-Tamarit M.A."/>
            <person name="Marcet-Houben M."/>
            <person name="Nosek J."/>
            <person name="Gabaldon T."/>
        </authorList>
    </citation>
    <scope>NUCLEOTIDE SEQUENCE</scope>
    <source>
        <strain evidence="13">CBS2887</strain>
    </source>
</reference>
<keyword evidence="4 7" id="KW-0833">Ubl conjugation pathway</keyword>
<dbReference type="PIRSF" id="PIRSF038120">
    <property type="entry name" value="Ubiquitinyl_hydrolase_UCH37"/>
    <property type="match status" value="1"/>
</dbReference>
<dbReference type="InterPro" id="IPR017390">
    <property type="entry name" value="Ubiquitinyl_hydrolase_UCH37"/>
</dbReference>
<evidence type="ECO:0000256" key="8">
    <source>
        <dbReference type="PIRSR" id="PIRSR038120-1"/>
    </source>
</evidence>
<dbReference type="Gene3D" id="3.40.532.10">
    <property type="entry name" value="Peptidase C12, ubiquitin carboxyl-terminal hydrolase"/>
    <property type="match status" value="1"/>
</dbReference>
<accession>A0A9P8Q5G7</accession>
<proteinExistence type="inferred from homology"/>
<dbReference type="GO" id="GO:0005737">
    <property type="term" value="C:cytoplasm"/>
    <property type="evidence" value="ECO:0007669"/>
    <property type="project" value="TreeGrafter"/>
</dbReference>
<evidence type="ECO:0000256" key="4">
    <source>
        <dbReference type="ARBA" id="ARBA00022786"/>
    </source>
</evidence>
<gene>
    <name evidence="13" type="ORF">WICPIJ_005856</name>
</gene>
<dbReference type="GO" id="GO:0016579">
    <property type="term" value="P:protein deubiquitination"/>
    <property type="evidence" value="ECO:0007669"/>
    <property type="project" value="InterPro"/>
</dbReference>
<dbReference type="InterPro" id="IPR038765">
    <property type="entry name" value="Papain-like_cys_pep_sf"/>
</dbReference>
<keyword evidence="14" id="KW-1185">Reference proteome</keyword>
<feature type="active site" description="Nucleophile" evidence="8 10">
    <location>
        <position position="89"/>
    </location>
</feature>
<dbReference type="CDD" id="cd09617">
    <property type="entry name" value="Peptidase_C12_UCH37_BAP1"/>
    <property type="match status" value="1"/>
</dbReference>
<dbReference type="InterPro" id="IPR041507">
    <property type="entry name" value="UCH_C"/>
</dbReference>
<dbReference type="EC" id="3.4.19.12" evidence="7 11"/>
<dbReference type="GO" id="GO:0006511">
    <property type="term" value="P:ubiquitin-dependent protein catabolic process"/>
    <property type="evidence" value="ECO:0007669"/>
    <property type="project" value="UniProtKB-UniRule"/>
</dbReference>
<protein>
    <recommendedName>
        <fullName evidence="7 11">Ubiquitin carboxyl-terminal hydrolase</fullName>
        <ecNumber evidence="7 11">3.4.19.12</ecNumber>
    </recommendedName>
</protein>
<dbReference type="EMBL" id="JAEUBG010003215">
    <property type="protein sequence ID" value="KAH3683159.1"/>
    <property type="molecule type" value="Genomic_DNA"/>
</dbReference>
<dbReference type="Pfam" id="PF01088">
    <property type="entry name" value="Peptidase_C12"/>
    <property type="match status" value="1"/>
</dbReference>
<dbReference type="GO" id="GO:0004843">
    <property type="term" value="F:cysteine-type deubiquitinase activity"/>
    <property type="evidence" value="ECO:0007669"/>
    <property type="project" value="UniProtKB-UniRule"/>
</dbReference>
<evidence type="ECO:0000256" key="6">
    <source>
        <dbReference type="ARBA" id="ARBA00022807"/>
    </source>
</evidence>
<dbReference type="InterPro" id="IPR036959">
    <property type="entry name" value="Peptidase_C12_UCH_sf"/>
</dbReference>
<comment type="similarity">
    <text evidence="2 7 10 11">Belongs to the peptidase C12 family.</text>
</comment>
<evidence type="ECO:0000256" key="11">
    <source>
        <dbReference type="RuleBase" id="RU361215"/>
    </source>
</evidence>
<dbReference type="PANTHER" id="PTHR10589:SF16">
    <property type="entry name" value="UBIQUITIN CARBOXYL-TERMINAL HYDROLASE ISOZYME L5"/>
    <property type="match status" value="1"/>
</dbReference>
<sequence>MSSSGWNTIESDPGVFTELVERFGVEGVEFEELYTFDEDTLRSLQPLYGVIFLFKYTDLDQSTIGPVGGGEFDHDSSIFFAKQMIQNACATQAVLNILFNKGKDVKLGPLLGNFKEFVESFDPELKGEAITNSAEITDVHNSFSSPNPFFDENQNKPKSLKDDDSLFHFIGFVRANDKLIELDGLKPYPIAHCECLSDDQFVSKLPQVINQRIMKYGGELRFSMLAMMKDRRDILKDFGDDEGLVNELEKRERWTRENKLRRADLIGLVNQTLRVLAEQKSTEEWNDMLKTASDSSISKLTRKAASKGYQS</sequence>
<evidence type="ECO:0000259" key="12">
    <source>
        <dbReference type="PROSITE" id="PS52048"/>
    </source>
</evidence>